<keyword evidence="3" id="KW-1185">Reference proteome</keyword>
<dbReference type="AlphaFoldDB" id="A0A1Y2F6X3"/>
<dbReference type="Proteomes" id="UP000193920">
    <property type="component" value="Unassembled WGS sequence"/>
</dbReference>
<gene>
    <name evidence="2" type="ORF">LY90DRAFT_698059</name>
</gene>
<keyword evidence="1" id="KW-0175">Coiled coil</keyword>
<sequence>MDESDLFNTDDKSSLYSMNELDEKIRKLLSDKDNQKKVETPTYRYQRSSIPSYSRLEMDAPVVEEITYDQPENISYLIQNQDSSSDDPFGFSKAEKVYKVKQQKLKNNEPRTPISHRQYYTSKKESHSLDSVNEILLQEHQQIIEAKKKNRNRKKINIEEMEQLNSDDLEELKHAKDQQMKYFKEIDDYVLNETVL</sequence>
<evidence type="ECO:0000256" key="1">
    <source>
        <dbReference type="SAM" id="Coils"/>
    </source>
</evidence>
<dbReference type="EMBL" id="MCOG01000014">
    <property type="protein sequence ID" value="ORY79609.1"/>
    <property type="molecule type" value="Genomic_DNA"/>
</dbReference>
<feature type="coiled-coil region" evidence="1">
    <location>
        <begin position="137"/>
        <end position="178"/>
    </location>
</feature>
<protein>
    <submittedName>
        <fullName evidence="2">Uncharacterized protein</fullName>
    </submittedName>
</protein>
<proteinExistence type="predicted"/>
<evidence type="ECO:0000313" key="3">
    <source>
        <dbReference type="Proteomes" id="UP000193920"/>
    </source>
</evidence>
<name>A0A1Y2F6X3_9FUNG</name>
<evidence type="ECO:0000313" key="2">
    <source>
        <dbReference type="EMBL" id="ORY79609.1"/>
    </source>
</evidence>
<reference evidence="2 3" key="1">
    <citation type="submission" date="2016-08" db="EMBL/GenBank/DDBJ databases">
        <title>A Parts List for Fungal Cellulosomes Revealed by Comparative Genomics.</title>
        <authorList>
            <consortium name="DOE Joint Genome Institute"/>
            <person name="Haitjema C.H."/>
            <person name="Gilmore S.P."/>
            <person name="Henske J.K."/>
            <person name="Solomon K.V."/>
            <person name="De Groot R."/>
            <person name="Kuo A."/>
            <person name="Mondo S.J."/>
            <person name="Salamov A.A."/>
            <person name="Labutti K."/>
            <person name="Zhao Z."/>
            <person name="Chiniquy J."/>
            <person name="Barry K."/>
            <person name="Brewer H.M."/>
            <person name="Purvine S.O."/>
            <person name="Wright A.T."/>
            <person name="Boxma B."/>
            <person name="Van Alen T."/>
            <person name="Hackstein J.H."/>
            <person name="Baker S.E."/>
            <person name="Grigoriev I.V."/>
            <person name="O'Malley M.A."/>
        </authorList>
    </citation>
    <scope>NUCLEOTIDE SEQUENCE [LARGE SCALE GENOMIC DNA]</scope>
    <source>
        <strain evidence="2 3">G1</strain>
    </source>
</reference>
<comment type="caution">
    <text evidence="2">The sequence shown here is derived from an EMBL/GenBank/DDBJ whole genome shotgun (WGS) entry which is preliminary data.</text>
</comment>
<accession>A0A1Y2F6X3</accession>
<organism evidence="2 3">
    <name type="scientific">Neocallimastix californiae</name>
    <dbReference type="NCBI Taxonomy" id="1754190"/>
    <lineage>
        <taxon>Eukaryota</taxon>
        <taxon>Fungi</taxon>
        <taxon>Fungi incertae sedis</taxon>
        <taxon>Chytridiomycota</taxon>
        <taxon>Chytridiomycota incertae sedis</taxon>
        <taxon>Neocallimastigomycetes</taxon>
        <taxon>Neocallimastigales</taxon>
        <taxon>Neocallimastigaceae</taxon>
        <taxon>Neocallimastix</taxon>
    </lineage>
</organism>